<keyword evidence="4" id="KW-1185">Reference proteome</keyword>
<dbReference type="Pfam" id="PF20999">
    <property type="entry name" value="DUF4438_C"/>
    <property type="match status" value="1"/>
</dbReference>
<dbReference type="InterPro" id="IPR044910">
    <property type="entry name" value="TM_1086_SG_dom"/>
</dbReference>
<evidence type="ECO:0000259" key="2">
    <source>
        <dbReference type="Pfam" id="PF20999"/>
    </source>
</evidence>
<evidence type="ECO:0008006" key="5">
    <source>
        <dbReference type="Google" id="ProtNLM"/>
    </source>
</evidence>
<protein>
    <recommendedName>
        <fullName evidence="5">DUF4438 domain-containing protein</fullName>
    </recommendedName>
</protein>
<dbReference type="Gene3D" id="2.102.30.10">
    <property type="entry name" value="tm1086 (SG structure) domain"/>
    <property type="match status" value="1"/>
</dbReference>
<dbReference type="EMBL" id="FXYF01000021">
    <property type="protein sequence ID" value="SMX50310.1"/>
    <property type="molecule type" value="Genomic_DNA"/>
</dbReference>
<proteinExistence type="predicted"/>
<dbReference type="AlphaFoldDB" id="A0A238L648"/>
<name>A0A238L648_9RHOB</name>
<feature type="domain" description="DUF4438" evidence="2">
    <location>
        <begin position="177"/>
        <end position="299"/>
    </location>
</feature>
<gene>
    <name evidence="3" type="ORF">MAA8898_04714</name>
</gene>
<evidence type="ECO:0000313" key="4">
    <source>
        <dbReference type="Proteomes" id="UP000207598"/>
    </source>
</evidence>
<dbReference type="Gene3D" id="2.40.10.170">
    <property type="match status" value="1"/>
</dbReference>
<dbReference type="Pfam" id="PF14505">
    <property type="entry name" value="DUF4438"/>
    <property type="match status" value="1"/>
</dbReference>
<accession>A0A238L648</accession>
<reference evidence="3 4" key="1">
    <citation type="submission" date="2017-05" db="EMBL/GenBank/DDBJ databases">
        <authorList>
            <person name="Song R."/>
            <person name="Chenine A.L."/>
            <person name="Ruprecht R.M."/>
        </authorList>
    </citation>
    <scope>NUCLEOTIDE SEQUENCE [LARGE SCALE GENOMIC DNA]</scope>
    <source>
        <strain evidence="3 4">CECT 8898</strain>
    </source>
</reference>
<organism evidence="3 4">
    <name type="scientific">Maliponia aquimaris</name>
    <dbReference type="NCBI Taxonomy" id="1673631"/>
    <lineage>
        <taxon>Bacteria</taxon>
        <taxon>Pseudomonadati</taxon>
        <taxon>Pseudomonadota</taxon>
        <taxon>Alphaproteobacteria</taxon>
        <taxon>Rhodobacterales</taxon>
        <taxon>Paracoccaceae</taxon>
        <taxon>Maliponia</taxon>
    </lineage>
</organism>
<evidence type="ECO:0000313" key="3">
    <source>
        <dbReference type="EMBL" id="SMX50310.1"/>
    </source>
</evidence>
<dbReference type="InterPro" id="IPR044909">
    <property type="entry name" value="TM_1086_sf"/>
</dbReference>
<sequence>MTGRAVAIDAPRMNLRELARISVSGRIAPPLTKGSAYRIGQDGGLRVLPGSGGITYSHRIGDRCVGLAADHLEPGVSIRNTEKSSGSVRDAANRALNALACVGNVAMVTAGPAAGAKGIVTGKHGGVANVLIDFPLAQMRRMRLGDPVQVAAIGQGLRLLDFPDVAVMNAAPDLIVRLGVRVDGGRLSIPVTHLVPAALMGSGLGKSSAARGDYDIQLFDRRVVAHYGLDRLRFGDFVAITDADGRYGRSFSGGHLTVGVVVHSDSTVAGHGPGVTTILSGPASRLKPRLDRTANLARLYGVRRLAAAKPQRTFVEKTSHLAPRITADVEKLPRIARR</sequence>
<dbReference type="RefSeq" id="WP_217900531.1">
    <property type="nucleotide sequence ID" value="NZ_FXYF01000021.1"/>
</dbReference>
<dbReference type="InterPro" id="IPR048399">
    <property type="entry name" value="DUF4438_C"/>
</dbReference>
<evidence type="ECO:0000259" key="1">
    <source>
        <dbReference type="Pfam" id="PF14505"/>
    </source>
</evidence>
<dbReference type="InterPro" id="IPR029433">
    <property type="entry name" value="DUF4438_N"/>
</dbReference>
<dbReference type="Gene3D" id="4.10.1180.10">
    <property type="entry name" value="tm1086 domain"/>
    <property type="match status" value="1"/>
</dbReference>
<dbReference type="Proteomes" id="UP000207598">
    <property type="component" value="Unassembled WGS sequence"/>
</dbReference>
<feature type="domain" description="DUF4438" evidence="1">
    <location>
        <begin position="37"/>
        <end position="175"/>
    </location>
</feature>